<evidence type="ECO:0000256" key="3">
    <source>
        <dbReference type="ARBA" id="ARBA00012292"/>
    </source>
</evidence>
<dbReference type="EC" id="2.5.1.141" evidence="3 14"/>
<comment type="pathway">
    <text evidence="2 14">Porphyrin-containing compound metabolism; heme O biosynthesis; heme O from protoheme: step 1/1.</text>
</comment>
<gene>
    <name evidence="14" type="primary">cyoE</name>
    <name evidence="15" type="ORF">LA521A_35520</name>
</gene>
<comment type="similarity">
    <text evidence="14">Belongs to the UbiA prenyltransferase family. Protoheme IX farnesyltransferase subfamily.</text>
</comment>
<feature type="transmembrane region" description="Helical" evidence="14">
    <location>
        <begin position="242"/>
        <end position="262"/>
    </location>
</feature>
<dbReference type="EMBL" id="AP027041">
    <property type="protein sequence ID" value="BDU18351.1"/>
    <property type="molecule type" value="Genomic_DNA"/>
</dbReference>
<feature type="transmembrane region" description="Helical" evidence="14">
    <location>
        <begin position="21"/>
        <end position="41"/>
    </location>
</feature>
<dbReference type="InterPro" id="IPR030470">
    <property type="entry name" value="UbiA_prenylTrfase_CS"/>
</dbReference>
<organism evidence="15 16">
    <name type="scientific">Lysobacter auxotrophicus</name>
    <dbReference type="NCBI Taxonomy" id="2992573"/>
    <lineage>
        <taxon>Bacteria</taxon>
        <taxon>Pseudomonadati</taxon>
        <taxon>Pseudomonadota</taxon>
        <taxon>Gammaproteobacteria</taxon>
        <taxon>Lysobacterales</taxon>
        <taxon>Lysobacteraceae</taxon>
        <taxon>Lysobacter</taxon>
    </lineage>
</organism>
<keyword evidence="4 14" id="KW-1003">Cell membrane</keyword>
<evidence type="ECO:0000256" key="6">
    <source>
        <dbReference type="ARBA" id="ARBA00022692"/>
    </source>
</evidence>
<dbReference type="PANTHER" id="PTHR43448">
    <property type="entry name" value="PROTOHEME IX FARNESYLTRANSFERASE, MITOCHONDRIAL"/>
    <property type="match status" value="1"/>
</dbReference>
<dbReference type="Pfam" id="PF01040">
    <property type="entry name" value="UbiA"/>
    <property type="match status" value="1"/>
</dbReference>
<evidence type="ECO:0000313" key="16">
    <source>
        <dbReference type="Proteomes" id="UP001317822"/>
    </source>
</evidence>
<dbReference type="PANTHER" id="PTHR43448:SF7">
    <property type="entry name" value="4-HYDROXYBENZOATE SOLANESYLTRANSFERASE"/>
    <property type="match status" value="1"/>
</dbReference>
<evidence type="ECO:0000256" key="11">
    <source>
        <dbReference type="ARBA" id="ARBA00040810"/>
    </source>
</evidence>
<comment type="miscellaneous">
    <text evidence="14">Carbon 2 of the heme B porphyrin ring is defined according to the Fischer nomenclature.</text>
</comment>
<dbReference type="Gene3D" id="1.10.357.140">
    <property type="entry name" value="UbiA prenyltransferase"/>
    <property type="match status" value="1"/>
</dbReference>
<dbReference type="Proteomes" id="UP001317822">
    <property type="component" value="Chromosome"/>
</dbReference>
<evidence type="ECO:0000256" key="14">
    <source>
        <dbReference type="HAMAP-Rule" id="MF_00154"/>
    </source>
</evidence>
<keyword evidence="16" id="KW-1185">Reference proteome</keyword>
<feature type="transmembrane region" description="Helical" evidence="14">
    <location>
        <begin position="88"/>
        <end position="111"/>
    </location>
</feature>
<evidence type="ECO:0000256" key="1">
    <source>
        <dbReference type="ARBA" id="ARBA00004651"/>
    </source>
</evidence>
<name>A0ABN6UPU1_9GAMM</name>
<keyword evidence="7 14" id="KW-1133">Transmembrane helix</keyword>
<feature type="transmembrane region" description="Helical" evidence="14">
    <location>
        <begin position="117"/>
        <end position="135"/>
    </location>
</feature>
<comment type="catalytic activity">
    <reaction evidence="13 14">
        <text>heme b + (2E,6E)-farnesyl diphosphate + H2O = Fe(II)-heme o + diphosphate</text>
        <dbReference type="Rhea" id="RHEA:28070"/>
        <dbReference type="ChEBI" id="CHEBI:15377"/>
        <dbReference type="ChEBI" id="CHEBI:33019"/>
        <dbReference type="ChEBI" id="CHEBI:60344"/>
        <dbReference type="ChEBI" id="CHEBI:60530"/>
        <dbReference type="ChEBI" id="CHEBI:175763"/>
        <dbReference type="EC" id="2.5.1.141"/>
    </reaction>
</comment>
<comment type="subcellular location">
    <subcellularLocation>
        <location evidence="1 14">Cell membrane</location>
        <topology evidence="1 14">Multi-pass membrane protein</topology>
    </subcellularLocation>
</comment>
<keyword evidence="8 14" id="KW-0350">Heme biosynthesis</keyword>
<keyword evidence="9 14" id="KW-0472">Membrane</keyword>
<dbReference type="CDD" id="cd13957">
    <property type="entry name" value="PT_UbiA_Cox10"/>
    <property type="match status" value="1"/>
</dbReference>
<evidence type="ECO:0000256" key="5">
    <source>
        <dbReference type="ARBA" id="ARBA00022679"/>
    </source>
</evidence>
<keyword evidence="6 14" id="KW-0812">Transmembrane</keyword>
<evidence type="ECO:0000256" key="7">
    <source>
        <dbReference type="ARBA" id="ARBA00022989"/>
    </source>
</evidence>
<feature type="transmembrane region" description="Helical" evidence="14">
    <location>
        <begin position="215"/>
        <end position="236"/>
    </location>
</feature>
<evidence type="ECO:0000256" key="12">
    <source>
        <dbReference type="ARBA" id="ARBA00042475"/>
    </source>
</evidence>
<proteinExistence type="inferred from homology"/>
<dbReference type="HAMAP" id="MF_00154">
    <property type="entry name" value="CyoE_CtaB"/>
    <property type="match status" value="1"/>
</dbReference>
<evidence type="ECO:0000313" key="15">
    <source>
        <dbReference type="EMBL" id="BDU18351.1"/>
    </source>
</evidence>
<feature type="transmembrane region" description="Helical" evidence="14">
    <location>
        <begin position="274"/>
        <end position="296"/>
    </location>
</feature>
<feature type="transmembrane region" description="Helical" evidence="14">
    <location>
        <begin position="142"/>
        <end position="161"/>
    </location>
</feature>
<dbReference type="NCBIfam" id="TIGR01473">
    <property type="entry name" value="cyoE_ctaB"/>
    <property type="match status" value="1"/>
</dbReference>
<dbReference type="PROSITE" id="PS00943">
    <property type="entry name" value="UBIA"/>
    <property type="match status" value="1"/>
</dbReference>
<dbReference type="NCBIfam" id="NF003349">
    <property type="entry name" value="PRK04375.1-2"/>
    <property type="match status" value="1"/>
</dbReference>
<reference evidence="15 16" key="1">
    <citation type="journal article" date="2023" name="Int. J. Syst. Evol. Microbiol.">
        <title>Physiological and genomic analyses of cobalamin (vitamin B12)-auxotrophy of Lysobacter auxotrophicus sp. nov., a methionine-auxotrophic chitinolytic bacterium isolated from chitin-treated soil.</title>
        <authorList>
            <person name="Saito A."/>
            <person name="Dohra H."/>
            <person name="Hamada M."/>
            <person name="Moriuchi R."/>
            <person name="Kotsuchibashi Y."/>
            <person name="Mori K."/>
        </authorList>
    </citation>
    <scope>NUCLEOTIDE SEQUENCE [LARGE SCALE GENOMIC DNA]</scope>
    <source>
        <strain evidence="15 16">5-21a</strain>
    </source>
</reference>
<dbReference type="InterPro" id="IPR006369">
    <property type="entry name" value="Protohaem_IX_farnesylTrfase"/>
</dbReference>
<dbReference type="InterPro" id="IPR000537">
    <property type="entry name" value="UbiA_prenyltransferase"/>
</dbReference>
<keyword evidence="5 14" id="KW-0808">Transferase</keyword>
<evidence type="ECO:0000256" key="8">
    <source>
        <dbReference type="ARBA" id="ARBA00023133"/>
    </source>
</evidence>
<sequence>MASAMPKGTLKQYWDLTKPRVVALIVFTALVGMFLAVPGLPPLRESVLGFLGIWLAASSAAAINQLLDSRIDAKMARTSWRPIVAGQITPTQALVFALILAALSMTILVVWVNTITAILTFASLIGYAVIYTVYLKRATPQNIVIGGIAGAAPPLLGWAAITGMTGEWDWPHALLLVLIIFVWTPPHFWALAIFRRADYARAMVPMLPVTHGVEYTRWQILFYTVLLVVVTILPWAAGMSGLFYLGGALVLGAVFLGYAWKLMNPPDEMYAMKVFNYSIVYLMALFAFLLLDHWLMPLLAPVPVMEFQPQH</sequence>
<comment type="function">
    <text evidence="14">Converts heme B (protoheme IX) to heme O by substitution of the vinyl group on carbon 2 of heme B porphyrin ring with a hydroxyethyl farnesyl side group.</text>
</comment>
<feature type="transmembrane region" description="Helical" evidence="14">
    <location>
        <begin position="173"/>
        <end position="194"/>
    </location>
</feature>
<accession>A0ABN6UPU1</accession>
<feature type="transmembrane region" description="Helical" evidence="14">
    <location>
        <begin position="47"/>
        <end position="67"/>
    </location>
</feature>
<evidence type="ECO:0000256" key="2">
    <source>
        <dbReference type="ARBA" id="ARBA00004919"/>
    </source>
</evidence>
<evidence type="ECO:0000256" key="4">
    <source>
        <dbReference type="ARBA" id="ARBA00022475"/>
    </source>
</evidence>
<protein>
    <recommendedName>
        <fullName evidence="11 14">Protoheme IX farnesyltransferase</fullName>
        <ecNumber evidence="3 14">2.5.1.141</ecNumber>
    </recommendedName>
    <alternativeName>
        <fullName evidence="12 14">Heme B farnesyltransferase</fullName>
    </alternativeName>
    <alternativeName>
        <fullName evidence="10 14">Heme O synthase</fullName>
    </alternativeName>
</protein>
<evidence type="ECO:0000256" key="10">
    <source>
        <dbReference type="ARBA" id="ARBA00030253"/>
    </source>
</evidence>
<evidence type="ECO:0000256" key="9">
    <source>
        <dbReference type="ARBA" id="ARBA00023136"/>
    </source>
</evidence>
<evidence type="ECO:0000256" key="13">
    <source>
        <dbReference type="ARBA" id="ARBA00047690"/>
    </source>
</evidence>
<dbReference type="InterPro" id="IPR044878">
    <property type="entry name" value="UbiA_sf"/>
</dbReference>